<keyword evidence="2" id="KW-0812">Transmembrane</keyword>
<proteinExistence type="predicted"/>
<keyword evidence="2" id="KW-1133">Transmembrane helix</keyword>
<name>A0A974HAD6_XENLA</name>
<feature type="transmembrane region" description="Helical" evidence="2">
    <location>
        <begin position="40"/>
        <end position="64"/>
    </location>
</feature>
<dbReference type="EMBL" id="CM004479">
    <property type="protein sequence ID" value="OCT70742.1"/>
    <property type="molecule type" value="Genomic_DNA"/>
</dbReference>
<reference evidence="4" key="1">
    <citation type="journal article" date="2016" name="Nature">
        <title>Genome evolution in the allotetraploid frog Xenopus laevis.</title>
        <authorList>
            <person name="Session A.M."/>
            <person name="Uno Y."/>
            <person name="Kwon T."/>
            <person name="Chapman J.A."/>
            <person name="Toyoda A."/>
            <person name="Takahashi S."/>
            <person name="Fukui A."/>
            <person name="Hikosaka A."/>
            <person name="Suzuki A."/>
            <person name="Kondo M."/>
            <person name="van Heeringen S.J."/>
            <person name="Quigley I."/>
            <person name="Heinz S."/>
            <person name="Ogino H."/>
            <person name="Ochi H."/>
            <person name="Hellsten U."/>
            <person name="Lyons J.B."/>
            <person name="Simakov O."/>
            <person name="Putnam N."/>
            <person name="Stites J."/>
            <person name="Kuroki Y."/>
            <person name="Tanaka T."/>
            <person name="Michiue T."/>
            <person name="Watanabe M."/>
            <person name="Bogdanovic O."/>
            <person name="Lister R."/>
            <person name="Georgiou G."/>
            <person name="Paranjpe S.S."/>
            <person name="van Kruijsbergen I."/>
            <person name="Shu S."/>
            <person name="Carlson J."/>
            <person name="Kinoshita T."/>
            <person name="Ohta Y."/>
            <person name="Mawaribuchi S."/>
            <person name="Jenkins J."/>
            <person name="Grimwood J."/>
            <person name="Schmutz J."/>
            <person name="Mitros T."/>
            <person name="Mozaffari S.V."/>
            <person name="Suzuki Y."/>
            <person name="Haramoto Y."/>
            <person name="Yamamoto T.S."/>
            <person name="Takagi C."/>
            <person name="Heald R."/>
            <person name="Miller K."/>
            <person name="Haudenschild C."/>
            <person name="Kitzman J."/>
            <person name="Nakayama T."/>
            <person name="Izutsu Y."/>
            <person name="Robert J."/>
            <person name="Fortriede J."/>
            <person name="Burns K."/>
            <person name="Lotay V."/>
            <person name="Karimi K."/>
            <person name="Yasuoka Y."/>
            <person name="Dichmann D.S."/>
            <person name="Flajnik M.F."/>
            <person name="Houston D.W."/>
            <person name="Shendure J."/>
            <person name="DuPasquier L."/>
            <person name="Vize P.D."/>
            <person name="Zorn A.M."/>
            <person name="Ito M."/>
            <person name="Marcotte E.M."/>
            <person name="Wallingford J.B."/>
            <person name="Ito Y."/>
            <person name="Asashima M."/>
            <person name="Ueno N."/>
            <person name="Matsuda Y."/>
            <person name="Veenstra G.J."/>
            <person name="Fujiyama A."/>
            <person name="Harland R.M."/>
            <person name="Taira M."/>
            <person name="Rokhsar D.S."/>
        </authorList>
    </citation>
    <scope>NUCLEOTIDE SEQUENCE [LARGE SCALE GENOMIC DNA]</scope>
    <source>
        <strain evidence="4">J</strain>
    </source>
</reference>
<gene>
    <name evidence="3" type="ORF">XELAEV_18037667mg</name>
</gene>
<keyword evidence="2" id="KW-0472">Membrane</keyword>
<organism evidence="3 4">
    <name type="scientific">Xenopus laevis</name>
    <name type="common">African clawed frog</name>
    <dbReference type="NCBI Taxonomy" id="8355"/>
    <lineage>
        <taxon>Eukaryota</taxon>
        <taxon>Metazoa</taxon>
        <taxon>Chordata</taxon>
        <taxon>Craniata</taxon>
        <taxon>Vertebrata</taxon>
        <taxon>Euteleostomi</taxon>
        <taxon>Amphibia</taxon>
        <taxon>Batrachia</taxon>
        <taxon>Anura</taxon>
        <taxon>Pipoidea</taxon>
        <taxon>Pipidae</taxon>
        <taxon>Xenopodinae</taxon>
        <taxon>Xenopus</taxon>
        <taxon>Xenopus</taxon>
    </lineage>
</organism>
<evidence type="ECO:0000256" key="2">
    <source>
        <dbReference type="SAM" id="Phobius"/>
    </source>
</evidence>
<evidence type="ECO:0000313" key="3">
    <source>
        <dbReference type="EMBL" id="OCT70742.1"/>
    </source>
</evidence>
<protein>
    <submittedName>
        <fullName evidence="3">Uncharacterized protein</fullName>
    </submittedName>
</protein>
<dbReference type="Proteomes" id="UP000694892">
    <property type="component" value="Chromosome 7S"/>
</dbReference>
<dbReference type="AlphaFoldDB" id="A0A974HAD6"/>
<evidence type="ECO:0000313" key="4">
    <source>
        <dbReference type="Proteomes" id="UP000694892"/>
    </source>
</evidence>
<evidence type="ECO:0000256" key="1">
    <source>
        <dbReference type="SAM" id="MobiDB-lite"/>
    </source>
</evidence>
<feature type="region of interest" description="Disordered" evidence="1">
    <location>
        <begin position="1"/>
        <end position="22"/>
    </location>
</feature>
<accession>A0A974HAD6</accession>
<sequence>MQFNGSVVTHTDGSLNKTSINPTESNILTSAESNLFGGDVLSAIVLASALTLLLIVLLGIFIAYKQREEPHRDTGQENEHVPEGFQTANDRSKELKTIQSITPQHPSHELNTQEIGIYWRELLSTMEPGQDSDSAIYERVISFQNDLLDYEVLNQNSMIHNPYETLQKCQT</sequence>